<gene>
    <name evidence="2" type="primary">rpfG_69</name>
    <name evidence="2" type="ORF">GALL_304580</name>
</gene>
<dbReference type="SMART" id="SM00471">
    <property type="entry name" value="HDc"/>
    <property type="match status" value="1"/>
</dbReference>
<comment type="caution">
    <text evidence="2">The sequence shown here is derived from an EMBL/GenBank/DDBJ whole genome shotgun (WGS) entry which is preliminary data.</text>
</comment>
<name>A0A1J5RHV0_9ZZZZ</name>
<dbReference type="GO" id="GO:0071111">
    <property type="term" value="F:cyclic-guanylate-specific phosphodiesterase activity"/>
    <property type="evidence" value="ECO:0007669"/>
    <property type="project" value="UniProtKB-EC"/>
</dbReference>
<dbReference type="PANTHER" id="PTHR45228:SF1">
    <property type="entry name" value="CYCLIC DI-GMP PHOSPHODIESTERASE TM_0186"/>
    <property type="match status" value="1"/>
</dbReference>
<feature type="domain" description="HD-GYP" evidence="1">
    <location>
        <begin position="164"/>
        <end position="372"/>
    </location>
</feature>
<dbReference type="PROSITE" id="PS51832">
    <property type="entry name" value="HD_GYP"/>
    <property type="match status" value="1"/>
</dbReference>
<dbReference type="Pfam" id="PF01590">
    <property type="entry name" value="GAF"/>
    <property type="match status" value="1"/>
</dbReference>
<evidence type="ECO:0000313" key="2">
    <source>
        <dbReference type="EMBL" id="OIQ87685.1"/>
    </source>
</evidence>
<protein>
    <submittedName>
        <fullName evidence="2">Cyclic di-GMP phosphodiesterase response regulator RpfG</fullName>
        <ecNumber evidence="2">3.1.4.52</ecNumber>
    </submittedName>
</protein>
<dbReference type="InterPro" id="IPR037522">
    <property type="entry name" value="HD_GYP_dom"/>
</dbReference>
<dbReference type="Pfam" id="PF13487">
    <property type="entry name" value="HD_5"/>
    <property type="match status" value="1"/>
</dbReference>
<keyword evidence="2" id="KW-0378">Hydrolase</keyword>
<proteinExistence type="predicted"/>
<dbReference type="PANTHER" id="PTHR45228">
    <property type="entry name" value="CYCLIC DI-GMP PHOSPHODIESTERASE TM_0186-RELATED"/>
    <property type="match status" value="1"/>
</dbReference>
<dbReference type="InterPro" id="IPR052020">
    <property type="entry name" value="Cyclic_di-GMP/3'3'-cGAMP_PDE"/>
</dbReference>
<organism evidence="2">
    <name type="scientific">mine drainage metagenome</name>
    <dbReference type="NCBI Taxonomy" id="410659"/>
    <lineage>
        <taxon>unclassified sequences</taxon>
        <taxon>metagenomes</taxon>
        <taxon>ecological metagenomes</taxon>
    </lineage>
</organism>
<accession>A0A1J5RHV0</accession>
<reference evidence="2" key="1">
    <citation type="submission" date="2016-10" db="EMBL/GenBank/DDBJ databases">
        <title>Sequence of Gallionella enrichment culture.</title>
        <authorList>
            <person name="Poehlein A."/>
            <person name="Muehling M."/>
            <person name="Daniel R."/>
        </authorList>
    </citation>
    <scope>NUCLEOTIDE SEQUENCE</scope>
</reference>
<dbReference type="SUPFAM" id="SSF55781">
    <property type="entry name" value="GAF domain-like"/>
    <property type="match status" value="1"/>
</dbReference>
<dbReference type="AlphaFoldDB" id="A0A1J5RHV0"/>
<dbReference type="CDD" id="cd00077">
    <property type="entry name" value="HDc"/>
    <property type="match status" value="1"/>
</dbReference>
<dbReference type="InterPro" id="IPR003018">
    <property type="entry name" value="GAF"/>
</dbReference>
<sequence length="376" mass="42074">MTSEQAESANSSDIQVVVGTLMDLHDRMRGVAALAALTRIAVAVYDQKTDLLRTFIHSSEGDAALTRYVARLSDVPSLAEIAQTGHPRVVDDISCYNGAREHSRRVIEGGFRSSYTLPLLNHGRLSGFLFFNSPEPGFFSPCILHQLWPYAQVAAYIATMELDRIHVIQAAVHTVTRISRERDDETGAHLDRMSRYARMIGECLAESHTLSDEFIEYLFQFAPLHDIGKVAVPDRILLKPGRLDAEEMAEMQKHVDKGRSIIDMMSDSFGLDQVPHIEILRNVVSYHHESWDGSGYPHGLKGGEIPIEARITAVADVFDALTSTRPYKHAWSNQQACDFLQEMSGKKFYPPAVDALLNNPSMVEAIQKQFVETQFD</sequence>
<dbReference type="EC" id="3.1.4.52" evidence="2"/>
<dbReference type="InterPro" id="IPR029016">
    <property type="entry name" value="GAF-like_dom_sf"/>
</dbReference>
<dbReference type="Gene3D" id="3.30.450.40">
    <property type="match status" value="1"/>
</dbReference>
<dbReference type="SUPFAM" id="SSF109604">
    <property type="entry name" value="HD-domain/PDEase-like"/>
    <property type="match status" value="1"/>
</dbReference>
<dbReference type="Gene3D" id="1.10.3210.10">
    <property type="entry name" value="Hypothetical protein af1432"/>
    <property type="match status" value="1"/>
</dbReference>
<dbReference type="InterPro" id="IPR003607">
    <property type="entry name" value="HD/PDEase_dom"/>
</dbReference>
<dbReference type="EMBL" id="MLJW01000410">
    <property type="protein sequence ID" value="OIQ87685.1"/>
    <property type="molecule type" value="Genomic_DNA"/>
</dbReference>
<evidence type="ECO:0000259" key="1">
    <source>
        <dbReference type="PROSITE" id="PS51832"/>
    </source>
</evidence>